<evidence type="ECO:0008006" key="4">
    <source>
        <dbReference type="Google" id="ProtNLM"/>
    </source>
</evidence>
<feature type="transmembrane region" description="Helical" evidence="1">
    <location>
        <begin position="20"/>
        <end position="43"/>
    </location>
</feature>
<name>A0A164KZ73_9NOCA</name>
<gene>
    <name evidence="2" type="ORF">AWN90_38490</name>
</gene>
<dbReference type="STRING" id="455432.AWN90_38490"/>
<dbReference type="Proteomes" id="UP000076512">
    <property type="component" value="Unassembled WGS sequence"/>
</dbReference>
<keyword evidence="3" id="KW-1185">Reference proteome</keyword>
<evidence type="ECO:0000256" key="1">
    <source>
        <dbReference type="SAM" id="Phobius"/>
    </source>
</evidence>
<feature type="transmembrane region" description="Helical" evidence="1">
    <location>
        <begin position="74"/>
        <end position="93"/>
    </location>
</feature>
<sequence length="236" mass="25165">MSSAQISDHRPSRPLVAGSWIAAFVPLFSLGLLTAVLFAVAAAAARSRSLALSAAGYAVATVIEFVAVKHSDPIFATVLVILMFGATGHAVWVRDRVVGAMTQQASHREQVAALHPPAPEAAIVTEPVVQAALQRRARRAQARQLLSTDPNLATELAIGRPDLRREFDDGGLVDINNVPESILAQLPGVTTELASQIAAASRVCRLACVEDLVVFAGVPNDLAENLREYSIFRERC</sequence>
<dbReference type="RefSeq" id="WP_156674685.1">
    <property type="nucleotide sequence ID" value="NZ_JABMCZ010000003.1"/>
</dbReference>
<dbReference type="AlphaFoldDB" id="A0A164KZ73"/>
<proteinExistence type="predicted"/>
<dbReference type="SUPFAM" id="SSF81585">
    <property type="entry name" value="PsbU/PolX domain-like"/>
    <property type="match status" value="1"/>
</dbReference>
<keyword evidence="1" id="KW-0472">Membrane</keyword>
<evidence type="ECO:0000313" key="2">
    <source>
        <dbReference type="EMBL" id="KZM71872.1"/>
    </source>
</evidence>
<keyword evidence="1" id="KW-1133">Transmembrane helix</keyword>
<comment type="caution">
    <text evidence="2">The sequence shown here is derived from an EMBL/GenBank/DDBJ whole genome shotgun (WGS) entry which is preliminary data.</text>
</comment>
<dbReference type="EMBL" id="LWGR01000011">
    <property type="protein sequence ID" value="KZM71872.1"/>
    <property type="molecule type" value="Genomic_DNA"/>
</dbReference>
<keyword evidence="1" id="KW-0812">Transmembrane</keyword>
<protein>
    <recommendedName>
        <fullName evidence="4">Helix-hairpin-helix domain-containing protein</fullName>
    </recommendedName>
</protein>
<evidence type="ECO:0000313" key="3">
    <source>
        <dbReference type="Proteomes" id="UP000076512"/>
    </source>
</evidence>
<dbReference type="OrthoDB" id="5184981at2"/>
<reference evidence="2 3" key="1">
    <citation type="submission" date="2016-04" db="EMBL/GenBank/DDBJ databases">
        <authorList>
            <person name="Evans L.H."/>
            <person name="Alamgir A."/>
            <person name="Owens N."/>
            <person name="Weber N.D."/>
            <person name="Virtaneva K."/>
            <person name="Barbian K."/>
            <person name="Babar A."/>
            <person name="Rosenke K."/>
        </authorList>
    </citation>
    <scope>NUCLEOTIDE SEQUENCE [LARGE SCALE GENOMIC DNA]</scope>
    <source>
        <strain evidence="2 3">IFM 0406</strain>
    </source>
</reference>
<feature type="transmembrane region" description="Helical" evidence="1">
    <location>
        <begin position="50"/>
        <end position="68"/>
    </location>
</feature>
<accession>A0A164KZ73</accession>
<organism evidence="2 3">
    <name type="scientific">Nocardia terpenica</name>
    <dbReference type="NCBI Taxonomy" id="455432"/>
    <lineage>
        <taxon>Bacteria</taxon>
        <taxon>Bacillati</taxon>
        <taxon>Actinomycetota</taxon>
        <taxon>Actinomycetes</taxon>
        <taxon>Mycobacteriales</taxon>
        <taxon>Nocardiaceae</taxon>
        <taxon>Nocardia</taxon>
    </lineage>
</organism>